<dbReference type="InterPro" id="IPR006698">
    <property type="entry name" value="UPF0229"/>
</dbReference>
<dbReference type="InterPro" id="IPR014230">
    <property type="entry name" value="Spore_YhbH"/>
</dbReference>
<comment type="caution">
    <text evidence="2">The sequence shown here is derived from an EMBL/GenBank/DDBJ whole genome shotgun (WGS) entry which is preliminary data.</text>
</comment>
<dbReference type="SUPFAM" id="SSF53300">
    <property type="entry name" value="vWA-like"/>
    <property type="match status" value="1"/>
</dbReference>
<feature type="region of interest" description="Disordered" evidence="1">
    <location>
        <begin position="95"/>
        <end position="114"/>
    </location>
</feature>
<accession>A0A1E5L8W0</accession>
<dbReference type="AlphaFoldDB" id="A0A1E5L8W0"/>
<dbReference type="PANTHER" id="PTHR30510">
    <property type="entry name" value="UPF0229 PROTEIN YEAH"/>
    <property type="match status" value="1"/>
</dbReference>
<evidence type="ECO:0000313" key="2">
    <source>
        <dbReference type="EMBL" id="OEH86592.1"/>
    </source>
</evidence>
<keyword evidence="3" id="KW-1185">Reference proteome</keyword>
<name>A0A1E5L8W0_9FIRM</name>
<reference evidence="2 3" key="1">
    <citation type="submission" date="2016-09" db="EMBL/GenBank/DDBJ databases">
        <title>Desulfuribacillus arsenicus sp. nov., an obligately anaerobic, dissimilatory arsenic- and antimonate-reducing bacterium isolated from anoxic sediments.</title>
        <authorList>
            <person name="Abin C.A."/>
            <person name="Hollibaugh J.T."/>
        </authorList>
    </citation>
    <scope>NUCLEOTIDE SEQUENCE [LARGE SCALE GENOMIC DNA]</scope>
    <source>
        <strain evidence="2 3">MLFW-2</strain>
    </source>
</reference>
<sequence>MNDRLFILSKDDWSLHRKGHLDQVRHQEKIKEAIKKNIPDLITEESIIMSRGKDVVKVPIRSLDEYRFRYNFNKQKHGGQGDGDSQVGDVIAKDQQAGRPAPGDGQDSGAGEQPGVDYYEAEVSVDELEEMIFKDLELPNLEKKENEQITIDEIRFNDIRKKGLTGNIDKKRTILENLKRNARDGSPGIHNISTDDLRYKTWEEIMVPHSNAVILAMMDTSGSMGQFEKYIARSFFFWMIRFLRTRYEKVDIVFISHHTEAKVVTEEEFFTKGESGGTICSSAYRLAIELIHQQYSPSKHNIYPIHFSDGDNLTSDNNRCVKLIKELMDLSNMLGYGEVNQYNRHSSLMSVYNHLEHPKFRKAVIRERADVHKALKTMFVKQEGYHGNCRQLWLRLFSHAL</sequence>
<dbReference type="EMBL" id="MJAT01000002">
    <property type="protein sequence ID" value="OEH86592.1"/>
    <property type="molecule type" value="Genomic_DNA"/>
</dbReference>
<dbReference type="Pfam" id="PF04285">
    <property type="entry name" value="DUF444"/>
    <property type="match status" value="2"/>
</dbReference>
<proteinExistence type="predicted"/>
<dbReference type="Proteomes" id="UP000095255">
    <property type="component" value="Unassembled WGS sequence"/>
</dbReference>
<dbReference type="RefSeq" id="WP_069700959.1">
    <property type="nucleotide sequence ID" value="NZ_MJAT01000002.1"/>
</dbReference>
<evidence type="ECO:0000256" key="1">
    <source>
        <dbReference type="SAM" id="MobiDB-lite"/>
    </source>
</evidence>
<protein>
    <submittedName>
        <fullName evidence="2">Sporulation protein YhbH</fullName>
    </submittedName>
</protein>
<gene>
    <name evidence="2" type="ORF">BHU72_10040</name>
</gene>
<dbReference type="NCBIfam" id="TIGR02877">
    <property type="entry name" value="spore_yhbH"/>
    <property type="match status" value="1"/>
</dbReference>
<dbReference type="OrthoDB" id="9788289at2"/>
<dbReference type="STRING" id="1390249.BHU72_10040"/>
<organism evidence="2 3">
    <name type="scientific">Desulfuribacillus stibiiarsenatis</name>
    <dbReference type="NCBI Taxonomy" id="1390249"/>
    <lineage>
        <taxon>Bacteria</taxon>
        <taxon>Bacillati</taxon>
        <taxon>Bacillota</taxon>
        <taxon>Desulfuribacillia</taxon>
        <taxon>Desulfuribacillales</taxon>
        <taxon>Desulfuribacillaceae</taxon>
        <taxon>Desulfuribacillus</taxon>
    </lineage>
</organism>
<dbReference type="InterPro" id="IPR036465">
    <property type="entry name" value="vWFA_dom_sf"/>
</dbReference>
<evidence type="ECO:0000313" key="3">
    <source>
        <dbReference type="Proteomes" id="UP000095255"/>
    </source>
</evidence>
<dbReference type="PANTHER" id="PTHR30510:SF2">
    <property type="entry name" value="UPF0229 PROTEIN YEAH"/>
    <property type="match status" value="1"/>
</dbReference>